<accession>A0A266N778</accession>
<gene>
    <name evidence="2" type="primary">bcsG</name>
    <name evidence="2" type="ORF">CJF39_16500</name>
</gene>
<feature type="transmembrane region" description="Helical" evidence="1">
    <location>
        <begin position="20"/>
        <end position="37"/>
    </location>
</feature>
<keyword evidence="1" id="KW-0812">Transmembrane</keyword>
<reference evidence="2 3" key="1">
    <citation type="submission" date="2017-08" db="EMBL/GenBank/DDBJ databases">
        <title>Genomic and metabolic characterisation of spoilage-associated Pseudomonas species.</title>
        <authorList>
            <person name="Stanborough T."/>
            <person name="Fegan N."/>
            <person name="Powell S.M."/>
            <person name="Singh T."/>
            <person name="Tamplin M.L."/>
            <person name="Chandry P.S."/>
        </authorList>
    </citation>
    <scope>NUCLEOTIDE SEQUENCE [LARGE SCALE GENOMIC DNA]</scope>
    <source>
        <strain evidence="2 3">L1802</strain>
    </source>
</reference>
<comment type="caution">
    <text evidence="2">The sequence shown here is derived from an EMBL/GenBank/DDBJ whole genome shotgun (WGS) entry which is preliminary data.</text>
</comment>
<dbReference type="RefSeq" id="WP_094994386.1">
    <property type="nucleotide sequence ID" value="NZ_NQKI01000028.1"/>
</dbReference>
<feature type="transmembrane region" description="Helical" evidence="1">
    <location>
        <begin position="107"/>
        <end position="129"/>
    </location>
</feature>
<dbReference type="Gene3D" id="3.40.720.10">
    <property type="entry name" value="Alkaline Phosphatase, subunit A"/>
    <property type="match status" value="1"/>
</dbReference>
<name>A0A266N778_9PSED</name>
<dbReference type="NCBIfam" id="TIGR03368">
    <property type="entry name" value="cellulose_yhjU"/>
    <property type="match status" value="1"/>
</dbReference>
<dbReference type="InterPro" id="IPR017744">
    <property type="entry name" value="BcsG"/>
</dbReference>
<protein>
    <submittedName>
        <fullName evidence="2">Cellulose biosynthesis protein BcsG</fullName>
    </submittedName>
</protein>
<sequence length="550" mass="61242">MSLFKSSPAPARISGKWKGLGLWNLYFLAKFLLAWTGHLNLQVMPNLIFALVLLIPLAHPLLRRVRTLIAIPVAVALLYQDTWFPPFSRLLAQPGVLDFSVDYIVELLGRFIDWQVCALLLLLIIGYAFLNQWLRLTTFTLLGLCWMSVGNVQALLPQTLQTTEAPVASVTPGVVAPAVVTSEPDDATLNAYLEKFYQTEAQRKVDFKTPAVEPPPFDLLVLNICSLAWDDLDEVGMRDNPLLNQMDVIFDNFNSATAYSGPAAIRLLRASCGQVSHAQLYKATPDQCLLFEDLRKLGFSNELMLNHTGEFDGFLQEVRDQGHLPAPALGTSPGVPRAYVSFDGSPIWRDRDVLSKWWKHRLEQNTPHAALFYNTTTLHDGNRMVTADGGTQRADYSSRAQVLLDDLDAFINELKKSGRRVVVMIVPEHGAALHGDRMQISGMREIPSDSITHVPVGIKLINMGDDKQTSPVHVTQPSSYLAIAEIIARLYADPALSEGQRIDWSKVLADLPQTAKVSENSGTVVLDYNGKPYVRIKENGGWLPYPQRFK</sequence>
<dbReference type="InterPro" id="IPR017850">
    <property type="entry name" value="Alkaline_phosphatase_core_sf"/>
</dbReference>
<organism evidence="2 3">
    <name type="scientific">Pseudomonas lundensis</name>
    <dbReference type="NCBI Taxonomy" id="86185"/>
    <lineage>
        <taxon>Bacteria</taxon>
        <taxon>Pseudomonadati</taxon>
        <taxon>Pseudomonadota</taxon>
        <taxon>Gammaproteobacteria</taxon>
        <taxon>Pseudomonadales</taxon>
        <taxon>Pseudomonadaceae</taxon>
        <taxon>Pseudomonas</taxon>
    </lineage>
</organism>
<dbReference type="Proteomes" id="UP000215788">
    <property type="component" value="Unassembled WGS sequence"/>
</dbReference>
<evidence type="ECO:0000256" key="1">
    <source>
        <dbReference type="SAM" id="Phobius"/>
    </source>
</evidence>
<proteinExistence type="predicted"/>
<dbReference type="AlphaFoldDB" id="A0A266N778"/>
<feature type="transmembrane region" description="Helical" evidence="1">
    <location>
        <begin position="43"/>
        <end position="62"/>
    </location>
</feature>
<dbReference type="Pfam" id="PF11658">
    <property type="entry name" value="CBP_BcsG"/>
    <property type="match status" value="1"/>
</dbReference>
<evidence type="ECO:0000313" key="2">
    <source>
        <dbReference type="EMBL" id="OZY58329.1"/>
    </source>
</evidence>
<dbReference type="EMBL" id="NQKI01000028">
    <property type="protein sequence ID" value="OZY58329.1"/>
    <property type="molecule type" value="Genomic_DNA"/>
</dbReference>
<dbReference type="OrthoDB" id="6965261at2"/>
<keyword evidence="1" id="KW-1133">Transmembrane helix</keyword>
<keyword evidence="1" id="KW-0472">Membrane</keyword>
<evidence type="ECO:0000313" key="3">
    <source>
        <dbReference type="Proteomes" id="UP000215788"/>
    </source>
</evidence>